<dbReference type="InterPro" id="IPR029147">
    <property type="entry name" value="CFAP77"/>
</dbReference>
<name>A0ABP0WKA8_9BRYO</name>
<gene>
    <name evidence="1" type="ORF">CSSPJE1EN1_LOCUS11606</name>
</gene>
<protein>
    <submittedName>
        <fullName evidence="1">Uncharacterized protein</fullName>
    </submittedName>
</protein>
<dbReference type="EMBL" id="OZ020113">
    <property type="protein sequence ID" value="CAK9266128.1"/>
    <property type="molecule type" value="Genomic_DNA"/>
</dbReference>
<sequence length="185" mass="21975">MFCEVIVHRDFVQSPEDNHACPNFLAMNKIAAIKHFTNAKDQKIAREHFYVPLRPRHTLMLRTKLPSDKNPHHQYGAPSLRDEPFAHLLHGAYQNEWIDMNNYFKSKHPENFCLEVPKFTRTSTKGVDLYYQANRKKFHPKPSKERFILTRFKNVARRIDNYNSTPLKREGPYHVFYGCHAQHKQ</sequence>
<evidence type="ECO:0000313" key="1">
    <source>
        <dbReference type="EMBL" id="CAK9266128.1"/>
    </source>
</evidence>
<proteinExistence type="predicted"/>
<dbReference type="Pfam" id="PF14825">
    <property type="entry name" value="CFAP77"/>
    <property type="match status" value="1"/>
</dbReference>
<reference evidence="1" key="1">
    <citation type="submission" date="2024-02" db="EMBL/GenBank/DDBJ databases">
        <authorList>
            <consortium name="ELIXIR-Norway"/>
            <consortium name="Elixir Norway"/>
        </authorList>
    </citation>
    <scope>NUCLEOTIDE SEQUENCE</scope>
</reference>
<organism evidence="1 2">
    <name type="scientific">Sphagnum jensenii</name>
    <dbReference type="NCBI Taxonomy" id="128206"/>
    <lineage>
        <taxon>Eukaryota</taxon>
        <taxon>Viridiplantae</taxon>
        <taxon>Streptophyta</taxon>
        <taxon>Embryophyta</taxon>
        <taxon>Bryophyta</taxon>
        <taxon>Sphagnophytina</taxon>
        <taxon>Sphagnopsida</taxon>
        <taxon>Sphagnales</taxon>
        <taxon>Sphagnaceae</taxon>
        <taxon>Sphagnum</taxon>
    </lineage>
</organism>
<keyword evidence="2" id="KW-1185">Reference proteome</keyword>
<accession>A0ABP0WKA8</accession>
<dbReference type="PANTHER" id="PTHR28617:SF1">
    <property type="entry name" value="CILIA- AND FLAGELLA-ASSOCIATED PROTEIN 77"/>
    <property type="match status" value="1"/>
</dbReference>
<dbReference type="Proteomes" id="UP001497444">
    <property type="component" value="Chromosome 18"/>
</dbReference>
<evidence type="ECO:0000313" key="2">
    <source>
        <dbReference type="Proteomes" id="UP001497444"/>
    </source>
</evidence>
<dbReference type="PANTHER" id="PTHR28617">
    <property type="entry name" value="CILIA- AND FLAGELLA-ASSOCIATED PROTEIN 77"/>
    <property type="match status" value="1"/>
</dbReference>